<dbReference type="WBParaSite" id="PEQ_0000494201-mRNA-1">
    <property type="protein sequence ID" value="PEQ_0000494201-mRNA-1"/>
    <property type="gene ID" value="PEQ_0000494201"/>
</dbReference>
<accession>A0A914RJI5</accession>
<dbReference type="AlphaFoldDB" id="A0A914RJI5"/>
<evidence type="ECO:0000313" key="2">
    <source>
        <dbReference type="WBParaSite" id="PEQ_0000494201-mRNA-1"/>
    </source>
</evidence>
<organism evidence="1 2">
    <name type="scientific">Parascaris equorum</name>
    <name type="common">Equine roundworm</name>
    <dbReference type="NCBI Taxonomy" id="6256"/>
    <lineage>
        <taxon>Eukaryota</taxon>
        <taxon>Metazoa</taxon>
        <taxon>Ecdysozoa</taxon>
        <taxon>Nematoda</taxon>
        <taxon>Chromadorea</taxon>
        <taxon>Rhabditida</taxon>
        <taxon>Spirurina</taxon>
        <taxon>Ascaridomorpha</taxon>
        <taxon>Ascaridoidea</taxon>
        <taxon>Ascarididae</taxon>
        <taxon>Parascaris</taxon>
    </lineage>
</organism>
<dbReference type="Proteomes" id="UP000887564">
    <property type="component" value="Unplaced"/>
</dbReference>
<name>A0A914RJI5_PAREQ</name>
<protein>
    <submittedName>
        <fullName evidence="2">Uncharacterized protein</fullName>
    </submittedName>
</protein>
<evidence type="ECO:0000313" key="1">
    <source>
        <dbReference type="Proteomes" id="UP000887564"/>
    </source>
</evidence>
<proteinExistence type="predicted"/>
<reference evidence="2" key="1">
    <citation type="submission" date="2022-11" db="UniProtKB">
        <authorList>
            <consortium name="WormBaseParasite"/>
        </authorList>
    </citation>
    <scope>IDENTIFICATION</scope>
</reference>
<keyword evidence="1" id="KW-1185">Reference proteome</keyword>
<sequence>MLLSAHCCCIQSMYSSNTPNSPTTSRKLLPNISRCCAGSLFGMSRWMRD</sequence>